<dbReference type="PANTHER" id="PTHR35561:SF1">
    <property type="entry name" value="RNA 2',3'-CYCLIC PHOSPHODIESTERASE"/>
    <property type="match status" value="1"/>
</dbReference>
<dbReference type="NCBIfam" id="TIGR02258">
    <property type="entry name" value="2_5_ligase"/>
    <property type="match status" value="1"/>
</dbReference>
<sequence>MKSTHYFLGVPVKNIIIKERLLENRKKLQQQMDYKVWTAPEDFHLTLRFLGEVEDIEHWKEKVAGASDFPPFNLKIGEVGFFGNPQHPRVVFQSVSHSEELQRLFNYFQEGEAVRFHPHITLAKKWRKGKLPEIESGSSLSWDVDTCTLFKVHPGRTPKYEPVTSVTLKGQVKRWHN</sequence>
<dbReference type="EC" id="3.1.4.58" evidence="2"/>
<dbReference type="Gene3D" id="3.90.1140.10">
    <property type="entry name" value="Cyclic phosphodiesterase"/>
    <property type="match status" value="1"/>
</dbReference>
<dbReference type="HAMAP" id="MF_01940">
    <property type="entry name" value="RNA_CPDase"/>
    <property type="match status" value="1"/>
</dbReference>
<accession>A0A1H3CT10</accession>
<keyword evidence="5" id="KW-1185">Reference proteome</keyword>
<protein>
    <recommendedName>
        <fullName evidence="2">RNA 2',3'-cyclic phosphodiesterase</fullName>
        <shortName evidence="2">RNA 2',3'-CPDase</shortName>
        <ecNumber evidence="2">3.1.4.58</ecNumber>
    </recommendedName>
</protein>
<dbReference type="PANTHER" id="PTHR35561">
    <property type="entry name" value="RNA 2',3'-CYCLIC PHOSPHODIESTERASE"/>
    <property type="match status" value="1"/>
</dbReference>
<gene>
    <name evidence="4" type="ORF">SAMN04488081_0708</name>
</gene>
<feature type="short sequence motif" description="HXTX 1" evidence="2">
    <location>
        <begin position="44"/>
        <end position="47"/>
    </location>
</feature>
<dbReference type="EMBL" id="FNOS01000002">
    <property type="protein sequence ID" value="SDX57255.1"/>
    <property type="molecule type" value="Genomic_DNA"/>
</dbReference>
<comment type="similarity">
    <text evidence="2">Belongs to the 2H phosphoesterase superfamily. ThpR family.</text>
</comment>
<keyword evidence="4" id="KW-0436">Ligase</keyword>
<keyword evidence="1 2" id="KW-0378">Hydrolase</keyword>
<feature type="short sequence motif" description="HXTX 2" evidence="2">
    <location>
        <begin position="119"/>
        <end position="122"/>
    </location>
</feature>
<dbReference type="RefSeq" id="WP_076572597.1">
    <property type="nucleotide sequence ID" value="NZ_FNOS01000002.1"/>
</dbReference>
<dbReference type="InterPro" id="IPR004175">
    <property type="entry name" value="RNA_CPDase"/>
</dbReference>
<proteinExistence type="inferred from homology"/>
<evidence type="ECO:0000313" key="4">
    <source>
        <dbReference type="EMBL" id="SDX57255.1"/>
    </source>
</evidence>
<dbReference type="GO" id="GO:0016874">
    <property type="term" value="F:ligase activity"/>
    <property type="evidence" value="ECO:0007669"/>
    <property type="project" value="UniProtKB-KW"/>
</dbReference>
<evidence type="ECO:0000313" key="5">
    <source>
        <dbReference type="Proteomes" id="UP000198647"/>
    </source>
</evidence>
<name>A0A1H3CT10_9BACI</name>
<comment type="function">
    <text evidence="2">Hydrolyzes RNA 2',3'-cyclic phosphodiester to an RNA 2'-phosphomonoester.</text>
</comment>
<reference evidence="4 5" key="1">
    <citation type="submission" date="2016-10" db="EMBL/GenBank/DDBJ databases">
        <authorList>
            <person name="Varghese N."/>
            <person name="Submissions S."/>
        </authorList>
    </citation>
    <scope>NUCLEOTIDE SEQUENCE [LARGE SCALE GENOMIC DNA]</scope>
    <source>
        <strain evidence="4 5">DSM 20748</strain>
    </source>
</reference>
<dbReference type="Pfam" id="PF02834">
    <property type="entry name" value="LigT_PEase"/>
    <property type="match status" value="1"/>
</dbReference>
<feature type="active site" description="Proton donor" evidence="2">
    <location>
        <position position="44"/>
    </location>
</feature>
<dbReference type="Proteomes" id="UP000198647">
    <property type="component" value="Unassembled WGS sequence"/>
</dbReference>
<evidence type="ECO:0000259" key="3">
    <source>
        <dbReference type="Pfam" id="PF02834"/>
    </source>
</evidence>
<feature type="active site" description="Proton acceptor" evidence="2">
    <location>
        <position position="119"/>
    </location>
</feature>
<dbReference type="InterPro" id="IPR014051">
    <property type="entry name" value="Phosphoesterase_HXTX"/>
</dbReference>
<dbReference type="SUPFAM" id="SSF55144">
    <property type="entry name" value="LigT-like"/>
    <property type="match status" value="1"/>
</dbReference>
<evidence type="ECO:0000256" key="1">
    <source>
        <dbReference type="ARBA" id="ARBA00022801"/>
    </source>
</evidence>
<feature type="domain" description="Phosphoesterase HXTX" evidence="3">
    <location>
        <begin position="18"/>
        <end position="91"/>
    </location>
</feature>
<comment type="caution">
    <text evidence="4">The sequence shown here is derived from an EMBL/GenBank/DDBJ whole genome shotgun (WGS) entry which is preliminary data.</text>
</comment>
<evidence type="ECO:0000256" key="2">
    <source>
        <dbReference type="HAMAP-Rule" id="MF_01940"/>
    </source>
</evidence>
<dbReference type="InterPro" id="IPR009097">
    <property type="entry name" value="Cyclic_Pdiesterase"/>
</dbReference>
<comment type="catalytic activity">
    <reaction evidence="2">
        <text>a 3'-end 2',3'-cyclophospho-ribonucleotide-RNA + H2O = a 3'-end 2'-phospho-ribonucleotide-RNA + H(+)</text>
        <dbReference type="Rhea" id="RHEA:11828"/>
        <dbReference type="Rhea" id="RHEA-COMP:10464"/>
        <dbReference type="Rhea" id="RHEA-COMP:17353"/>
        <dbReference type="ChEBI" id="CHEBI:15377"/>
        <dbReference type="ChEBI" id="CHEBI:15378"/>
        <dbReference type="ChEBI" id="CHEBI:83064"/>
        <dbReference type="ChEBI" id="CHEBI:173113"/>
        <dbReference type="EC" id="3.1.4.58"/>
    </reaction>
</comment>
<organism evidence="4 5">
    <name type="scientific">Salimicrobium album</name>
    <dbReference type="NCBI Taxonomy" id="50717"/>
    <lineage>
        <taxon>Bacteria</taxon>
        <taxon>Bacillati</taxon>
        <taxon>Bacillota</taxon>
        <taxon>Bacilli</taxon>
        <taxon>Bacillales</taxon>
        <taxon>Bacillaceae</taxon>
        <taxon>Salimicrobium</taxon>
    </lineage>
</organism>